<dbReference type="EMBL" id="KZ293472">
    <property type="protein sequence ID" value="PBK61769.1"/>
    <property type="molecule type" value="Genomic_DNA"/>
</dbReference>
<dbReference type="Proteomes" id="UP000218334">
    <property type="component" value="Unassembled WGS sequence"/>
</dbReference>
<accession>A0A2H3ASM2</accession>
<gene>
    <name evidence="1" type="ORF">ARMSODRAFT_620062</name>
</gene>
<reference evidence="2" key="1">
    <citation type="journal article" date="2017" name="Nat. Ecol. Evol.">
        <title>Genome expansion and lineage-specific genetic innovations in the forest pathogenic fungi Armillaria.</title>
        <authorList>
            <person name="Sipos G."/>
            <person name="Prasanna A.N."/>
            <person name="Walter M.C."/>
            <person name="O'Connor E."/>
            <person name="Balint B."/>
            <person name="Krizsan K."/>
            <person name="Kiss B."/>
            <person name="Hess J."/>
            <person name="Varga T."/>
            <person name="Slot J."/>
            <person name="Riley R."/>
            <person name="Boka B."/>
            <person name="Rigling D."/>
            <person name="Barry K."/>
            <person name="Lee J."/>
            <person name="Mihaltcheva S."/>
            <person name="LaButti K."/>
            <person name="Lipzen A."/>
            <person name="Waldron R."/>
            <person name="Moloney N.M."/>
            <person name="Sperisen C."/>
            <person name="Kredics L."/>
            <person name="Vagvoelgyi C."/>
            <person name="Patrignani A."/>
            <person name="Fitzpatrick D."/>
            <person name="Nagy I."/>
            <person name="Doyle S."/>
            <person name="Anderson J.B."/>
            <person name="Grigoriev I.V."/>
            <person name="Gueldener U."/>
            <person name="Muensterkoetter M."/>
            <person name="Nagy L.G."/>
        </authorList>
    </citation>
    <scope>NUCLEOTIDE SEQUENCE [LARGE SCALE GENOMIC DNA]</scope>
    <source>
        <strain evidence="2">28-4</strain>
    </source>
</reference>
<evidence type="ECO:0000313" key="1">
    <source>
        <dbReference type="EMBL" id="PBK61769.1"/>
    </source>
</evidence>
<keyword evidence="2" id="KW-1185">Reference proteome</keyword>
<name>A0A2H3ASM2_9AGAR</name>
<proteinExistence type="predicted"/>
<sequence>MPSSTVYGLFNATATRLQVTNTSSRWYCALLWSFLFSGLTTTEKQGYLGALNIWLGDISNQNRHPCSKTVLPRNLGFPVFRKGVCGP</sequence>
<protein>
    <submittedName>
        <fullName evidence="1">Uncharacterized protein</fullName>
    </submittedName>
</protein>
<dbReference type="AlphaFoldDB" id="A0A2H3ASM2"/>
<evidence type="ECO:0000313" key="2">
    <source>
        <dbReference type="Proteomes" id="UP000218334"/>
    </source>
</evidence>
<organism evidence="1 2">
    <name type="scientific">Armillaria solidipes</name>
    <dbReference type="NCBI Taxonomy" id="1076256"/>
    <lineage>
        <taxon>Eukaryota</taxon>
        <taxon>Fungi</taxon>
        <taxon>Dikarya</taxon>
        <taxon>Basidiomycota</taxon>
        <taxon>Agaricomycotina</taxon>
        <taxon>Agaricomycetes</taxon>
        <taxon>Agaricomycetidae</taxon>
        <taxon>Agaricales</taxon>
        <taxon>Marasmiineae</taxon>
        <taxon>Physalacriaceae</taxon>
        <taxon>Armillaria</taxon>
    </lineage>
</organism>